<dbReference type="Proteomes" id="UP000663090">
    <property type="component" value="Chromosome"/>
</dbReference>
<sequence>MKKLAAGLCLLGLCLSQGTAQGAEDCIKTINQGSATVKLGLYEQGCMSISWTGGVITSDVTYNCCGGSTTIRINNDDWMRLLQAGKLDSFRYQKVEINNNAYTLYFRKIVGTEPTNIAPEDFFK</sequence>
<dbReference type="EMBL" id="CP071091">
    <property type="protein sequence ID" value="QSQ12369.1"/>
    <property type="molecule type" value="Genomic_DNA"/>
</dbReference>
<evidence type="ECO:0008006" key="4">
    <source>
        <dbReference type="Google" id="ProtNLM"/>
    </source>
</evidence>
<name>A0ABX7N1R6_9BACT</name>
<evidence type="ECO:0000313" key="2">
    <source>
        <dbReference type="EMBL" id="QSQ12369.1"/>
    </source>
</evidence>
<reference evidence="2 3" key="1">
    <citation type="submission" date="2021-02" db="EMBL/GenBank/DDBJ databases">
        <title>De Novo genome assembly of isolated myxobacteria.</title>
        <authorList>
            <person name="Stevens D.C."/>
        </authorList>
    </citation>
    <scope>NUCLEOTIDE SEQUENCE [LARGE SCALE GENOMIC DNA]</scope>
    <source>
        <strain evidence="2 3">SCHIC003</strain>
    </source>
</reference>
<evidence type="ECO:0000313" key="3">
    <source>
        <dbReference type="Proteomes" id="UP000663090"/>
    </source>
</evidence>
<accession>A0ABX7N1R6</accession>
<feature type="signal peptide" evidence="1">
    <location>
        <begin position="1"/>
        <end position="22"/>
    </location>
</feature>
<dbReference type="RefSeq" id="WP_206714098.1">
    <property type="nucleotide sequence ID" value="NZ_CP071091.1"/>
</dbReference>
<feature type="chain" id="PRO_5045501960" description="Lipoprotein" evidence="1">
    <location>
        <begin position="23"/>
        <end position="124"/>
    </location>
</feature>
<proteinExistence type="predicted"/>
<keyword evidence="3" id="KW-1185">Reference proteome</keyword>
<gene>
    <name evidence="2" type="ORF">JY572_28970</name>
</gene>
<protein>
    <recommendedName>
        <fullName evidence="4">Lipoprotein</fullName>
    </recommendedName>
</protein>
<evidence type="ECO:0000256" key="1">
    <source>
        <dbReference type="SAM" id="SignalP"/>
    </source>
</evidence>
<keyword evidence="1" id="KW-0732">Signal</keyword>
<organism evidence="2 3">
    <name type="scientific">Myxococcus landrumensis</name>
    <dbReference type="NCBI Taxonomy" id="2813577"/>
    <lineage>
        <taxon>Bacteria</taxon>
        <taxon>Pseudomonadati</taxon>
        <taxon>Myxococcota</taxon>
        <taxon>Myxococcia</taxon>
        <taxon>Myxococcales</taxon>
        <taxon>Cystobacterineae</taxon>
        <taxon>Myxococcaceae</taxon>
        <taxon>Myxococcus</taxon>
    </lineage>
</organism>